<keyword evidence="2" id="KW-1185">Reference proteome</keyword>
<dbReference type="Proteomes" id="UP001230649">
    <property type="component" value="Unassembled WGS sequence"/>
</dbReference>
<protein>
    <submittedName>
        <fullName evidence="1">Uncharacterized protein</fullName>
    </submittedName>
</protein>
<organism evidence="1 2">
    <name type="scientific">Naganishia adeliensis</name>
    <dbReference type="NCBI Taxonomy" id="92952"/>
    <lineage>
        <taxon>Eukaryota</taxon>
        <taxon>Fungi</taxon>
        <taxon>Dikarya</taxon>
        <taxon>Basidiomycota</taxon>
        <taxon>Agaricomycotina</taxon>
        <taxon>Tremellomycetes</taxon>
        <taxon>Filobasidiales</taxon>
        <taxon>Filobasidiaceae</taxon>
        <taxon>Naganishia</taxon>
    </lineage>
</organism>
<comment type="caution">
    <text evidence="1">The sequence shown here is derived from an EMBL/GenBank/DDBJ whole genome shotgun (WGS) entry which is preliminary data.</text>
</comment>
<dbReference type="EMBL" id="JASBWS010000139">
    <property type="protein sequence ID" value="KAJ9094334.1"/>
    <property type="molecule type" value="Genomic_DNA"/>
</dbReference>
<gene>
    <name evidence="1" type="ORF">QFC20_006902</name>
</gene>
<reference evidence="1" key="1">
    <citation type="submission" date="2023-04" db="EMBL/GenBank/DDBJ databases">
        <title>Draft Genome sequencing of Naganishia species isolated from polar environments using Oxford Nanopore Technology.</title>
        <authorList>
            <person name="Leo P."/>
            <person name="Venkateswaran K."/>
        </authorList>
    </citation>
    <scope>NUCLEOTIDE SEQUENCE</scope>
    <source>
        <strain evidence="1">MNA-CCFEE 5262</strain>
    </source>
</reference>
<sequence>MTTELDLTPDLASQQWWDDTWVDVVAGGSISTPTLAWRYFATSIFIDHETDNWNLHVQFSEDPSFDWARMSLALSNMYGKQYRFHPLSQPGYWVLEKVHKTQRDVRNDLGRMETVVQERVVDIFVVVERKVMKCSTLYDLANVRMLGAIHSLSTTLTRLGAKTPAPNVRTTTFWQSATLKIPDESIPTPITSGIPETATAPSNSKARRKRPDPFQMSILHAVATTQAVIPGLLAVPGDARGDVRTSEEERAERFMSNISGLGAGDVVAGGGGGVKRRVEEAVRGVVKQARFEV</sequence>
<name>A0ACC2V5R6_9TREE</name>
<proteinExistence type="predicted"/>
<accession>A0ACC2V5R6</accession>
<evidence type="ECO:0000313" key="1">
    <source>
        <dbReference type="EMBL" id="KAJ9094334.1"/>
    </source>
</evidence>
<evidence type="ECO:0000313" key="2">
    <source>
        <dbReference type="Proteomes" id="UP001230649"/>
    </source>
</evidence>